<dbReference type="InterPro" id="IPR038104">
    <property type="entry name" value="Rap1_C_sf"/>
</dbReference>
<dbReference type="PANTHER" id="PTHR16466">
    <property type="entry name" value="TELOMERE REPEAT-BINDING FACTOR 2-INTERACTING PROTEIN 1"/>
    <property type="match status" value="1"/>
</dbReference>
<dbReference type="InterPro" id="IPR021661">
    <property type="entry name" value="Rap1_C"/>
</dbReference>
<feature type="compositionally biased region" description="Polar residues" evidence="9">
    <location>
        <begin position="622"/>
        <end position="640"/>
    </location>
</feature>
<feature type="region of interest" description="Disordered" evidence="9">
    <location>
        <begin position="168"/>
        <end position="249"/>
    </location>
</feature>
<feature type="compositionally biased region" description="Polar residues" evidence="9">
    <location>
        <begin position="651"/>
        <end position="663"/>
    </location>
</feature>
<keyword evidence="3 8" id="KW-0779">Telomere</keyword>
<feature type="compositionally biased region" description="Basic and acidic residues" evidence="9">
    <location>
        <begin position="584"/>
        <end position="594"/>
    </location>
</feature>
<keyword evidence="5" id="KW-0010">Activator</keyword>
<feature type="compositionally biased region" description="Low complexity" evidence="9">
    <location>
        <begin position="673"/>
        <end position="682"/>
    </location>
</feature>
<dbReference type="InterPro" id="IPR009057">
    <property type="entry name" value="Homeodomain-like_sf"/>
</dbReference>
<feature type="compositionally biased region" description="Basic and acidic residues" evidence="9">
    <location>
        <begin position="693"/>
        <end position="706"/>
    </location>
</feature>
<evidence type="ECO:0000313" key="12">
    <source>
        <dbReference type="EMBL" id="SPO02691.1"/>
    </source>
</evidence>
<feature type="region of interest" description="Disordered" evidence="9">
    <location>
        <begin position="505"/>
        <end position="718"/>
    </location>
</feature>
<dbReference type="Gene3D" id="1.10.10.60">
    <property type="entry name" value="Homeodomain-like"/>
    <property type="match status" value="2"/>
</dbReference>
<protein>
    <recommendedName>
        <fullName evidence="8">DNA-binding protein RAP1</fullName>
    </recommendedName>
</protein>
<evidence type="ECO:0000256" key="2">
    <source>
        <dbReference type="ARBA" id="ARBA00022454"/>
    </source>
</evidence>
<feature type="region of interest" description="Disordered" evidence="9">
    <location>
        <begin position="459"/>
        <end position="482"/>
    </location>
</feature>
<gene>
    <name evidence="12" type="ORF">DNG_05364</name>
</gene>
<dbReference type="SUPFAM" id="SSF46689">
    <property type="entry name" value="Homeodomain-like"/>
    <property type="match status" value="2"/>
</dbReference>
<comment type="similarity">
    <text evidence="1 8">Belongs to the RAP1 family.</text>
</comment>
<dbReference type="PANTHER" id="PTHR16466:SF6">
    <property type="entry name" value="TELOMERIC REPEAT-BINDING FACTOR 2-INTERACTING PROTEIN 1"/>
    <property type="match status" value="1"/>
</dbReference>
<evidence type="ECO:0000256" key="4">
    <source>
        <dbReference type="ARBA" id="ARBA00023015"/>
    </source>
</evidence>
<evidence type="ECO:0000256" key="7">
    <source>
        <dbReference type="ARBA" id="ARBA00023242"/>
    </source>
</evidence>
<keyword evidence="4" id="KW-0805">Transcription regulation</keyword>
<accession>A0AAE8MXS5</accession>
<evidence type="ECO:0000259" key="10">
    <source>
        <dbReference type="Pfam" id="PF08914"/>
    </source>
</evidence>
<dbReference type="InterPro" id="IPR039595">
    <property type="entry name" value="TE2IP/Rap1"/>
</dbReference>
<proteinExistence type="inferred from homology"/>
<keyword evidence="13" id="KW-1185">Reference proteome</keyword>
<comment type="subcellular location">
    <subcellularLocation>
        <location evidence="8">Nucleus</location>
    </subcellularLocation>
    <subcellularLocation>
        <location evidence="8">Chromosome</location>
        <location evidence="8">Telomere</location>
    </subcellularLocation>
</comment>
<sequence length="837" mass="92915">MPVVQGSDHDDSGGKAFEGIKFWVSHRVPSRANILETIKANGGVIEPLDKRADLLIADHARKDAPPGSFSWRLVVESDKAGRLVDKEPHLIGRPVGQPRPVASHEPARHGRVPFSAADDVILASWAHGKKSDKGNALYKELEAAHPHHSWQSWRDRWVKRLRNLPPDVLDQMASSNDSNSPASHPPATNGTRAQQQAPGAPATNGPRPQRQATPPSQQAQQSAPVQPPPPLRQLPPAEREKSPGFDDNDDALLERHVKAKVESGERWNGMPIYEELSEQHPHHSARSWKQRFATLWEENVISMKSWNSRGRTTDPQPDTTSSTDARPQIQHNDIPPAEGDAASEDGAVFSSQQSNHEANDQKVEFYSDLTVWHETEAMAGRTWDVAKFHRIQRRTFEIWDLYEAVVAQKCNVDSVDWGLVAERLGFPWVGAPHTSELLEECWDKYLARFHEDTAGFEDAVATDDDDGDNGSAATEGVHDDLHEEHVAVTKGGHRSPSDARIAMEEATNDLRNKDVTTPRRGHRSPIPSNPPTEGADDGVADNEYVPMPSRRRPSPSLSDRAIPISSRKKRRLGRNAEIQSTPEAELRPGPRPRADSPTPSKRVRISGGRDVDSRINPGEDIYNTTSTPQRSLPQEANVSPPTVRLRDHRGSATSKQTRPSGGHTTRGRPAPAPASSSDSPPLSRRRPSLATSHEPESESRPLRDNGAEEPAGEEDNSREVIAAVNNFIQQGYTREVVVEALIRTSMDVALSRRVMEILKAGGEVPDDERGVWTIDDDERLEKVNSVDMNQPTENLTKQRRKRQLQKMWGDLVKKHGEANVEARKRFLVDMKKAESGE</sequence>
<dbReference type="Gene3D" id="1.10.10.2170">
    <property type="match status" value="1"/>
</dbReference>
<evidence type="ECO:0000256" key="3">
    <source>
        <dbReference type="ARBA" id="ARBA00022895"/>
    </source>
</evidence>
<feature type="domain" description="TERF2-interacting telomeric protein 1 Myb" evidence="10">
    <location>
        <begin position="114"/>
        <end position="165"/>
    </location>
</feature>
<keyword evidence="6" id="KW-0804">Transcription</keyword>
<feature type="compositionally biased region" description="Polar residues" evidence="9">
    <location>
        <begin position="172"/>
        <end position="197"/>
    </location>
</feature>
<evidence type="ECO:0000256" key="8">
    <source>
        <dbReference type="RuleBase" id="RU367107"/>
    </source>
</evidence>
<feature type="compositionally biased region" description="Low complexity" evidence="9">
    <location>
        <begin position="313"/>
        <end position="324"/>
    </location>
</feature>
<organism evidence="12 13">
    <name type="scientific">Cephalotrichum gorgonifer</name>
    <dbReference type="NCBI Taxonomy" id="2041049"/>
    <lineage>
        <taxon>Eukaryota</taxon>
        <taxon>Fungi</taxon>
        <taxon>Dikarya</taxon>
        <taxon>Ascomycota</taxon>
        <taxon>Pezizomycotina</taxon>
        <taxon>Sordariomycetes</taxon>
        <taxon>Hypocreomycetidae</taxon>
        <taxon>Microascales</taxon>
        <taxon>Microascaceae</taxon>
        <taxon>Cephalotrichum</taxon>
    </lineage>
</organism>
<dbReference type="CDD" id="cd11655">
    <property type="entry name" value="rap1_myb-like"/>
    <property type="match status" value="1"/>
</dbReference>
<feature type="region of interest" description="Disordered" evidence="9">
    <location>
        <begin position="306"/>
        <end position="343"/>
    </location>
</feature>
<keyword evidence="2 8" id="KW-0158">Chromosome</keyword>
<feature type="compositionally biased region" description="Basic and acidic residues" evidence="9">
    <location>
        <begin position="505"/>
        <end position="517"/>
    </location>
</feature>
<dbReference type="EMBL" id="ONZQ02000007">
    <property type="protein sequence ID" value="SPO02691.1"/>
    <property type="molecule type" value="Genomic_DNA"/>
</dbReference>
<feature type="domain" description="TRF2-interacting telomeric protein/Rap1 C-terminal" evidence="11">
    <location>
        <begin position="727"/>
        <end position="827"/>
    </location>
</feature>
<dbReference type="GO" id="GO:0042162">
    <property type="term" value="F:telomeric DNA binding"/>
    <property type="evidence" value="ECO:0007669"/>
    <property type="project" value="TreeGrafter"/>
</dbReference>
<evidence type="ECO:0000313" key="13">
    <source>
        <dbReference type="Proteomes" id="UP001187682"/>
    </source>
</evidence>
<dbReference type="GO" id="GO:0031848">
    <property type="term" value="P:protection from non-homologous end joining at telomere"/>
    <property type="evidence" value="ECO:0007669"/>
    <property type="project" value="TreeGrafter"/>
</dbReference>
<dbReference type="AlphaFoldDB" id="A0AAE8MXS5"/>
<comment type="function">
    <text evidence="8">Involved in the regulation of telomere length, clustering and has a specific role in telomere position effect (TPE).</text>
</comment>
<evidence type="ECO:0000256" key="5">
    <source>
        <dbReference type="ARBA" id="ARBA00023159"/>
    </source>
</evidence>
<dbReference type="Pfam" id="PF08914">
    <property type="entry name" value="Myb_Rap1"/>
    <property type="match status" value="2"/>
</dbReference>
<reference evidence="12" key="1">
    <citation type="submission" date="2018-03" db="EMBL/GenBank/DDBJ databases">
        <authorList>
            <person name="Guldener U."/>
        </authorList>
    </citation>
    <scope>NUCLEOTIDE SEQUENCE</scope>
</reference>
<dbReference type="Proteomes" id="UP001187682">
    <property type="component" value="Unassembled WGS sequence"/>
</dbReference>
<evidence type="ECO:0000256" key="6">
    <source>
        <dbReference type="ARBA" id="ARBA00023163"/>
    </source>
</evidence>
<dbReference type="GO" id="GO:0070187">
    <property type="term" value="C:shelterin complex"/>
    <property type="evidence" value="ECO:0007669"/>
    <property type="project" value="TreeGrafter"/>
</dbReference>
<dbReference type="GO" id="GO:0010833">
    <property type="term" value="P:telomere maintenance via telomere lengthening"/>
    <property type="evidence" value="ECO:0007669"/>
    <property type="project" value="UniProtKB-UniRule"/>
</dbReference>
<comment type="subunit">
    <text evidence="8">Homodimer.</text>
</comment>
<evidence type="ECO:0000256" key="1">
    <source>
        <dbReference type="ARBA" id="ARBA00010467"/>
    </source>
</evidence>
<dbReference type="InterPro" id="IPR015010">
    <property type="entry name" value="TERF2IP_Myb"/>
</dbReference>
<evidence type="ECO:0000256" key="9">
    <source>
        <dbReference type="SAM" id="MobiDB-lite"/>
    </source>
</evidence>
<feature type="compositionally biased region" description="Low complexity" evidence="9">
    <location>
        <begin position="206"/>
        <end position="224"/>
    </location>
</feature>
<name>A0AAE8MXS5_9PEZI</name>
<evidence type="ECO:0000259" key="11">
    <source>
        <dbReference type="Pfam" id="PF11626"/>
    </source>
</evidence>
<feature type="domain" description="TERF2-interacting telomeric protein 1 Myb" evidence="10">
    <location>
        <begin position="245"/>
        <end position="293"/>
    </location>
</feature>
<keyword evidence="7 8" id="KW-0539">Nucleus</keyword>
<dbReference type="Pfam" id="PF11626">
    <property type="entry name" value="Rap1_C"/>
    <property type="match status" value="1"/>
</dbReference>
<comment type="caution">
    <text evidence="12">The sequence shown here is derived from an EMBL/GenBank/DDBJ whole genome shotgun (WGS) entry which is preliminary data.</text>
</comment>
<dbReference type="CDD" id="cd16100">
    <property type="entry name" value="ARID"/>
    <property type="match status" value="1"/>
</dbReference>